<dbReference type="CDD" id="cd00051">
    <property type="entry name" value="EFh"/>
    <property type="match status" value="2"/>
</dbReference>
<gene>
    <name evidence="7" type="primary">Ppp3r1_0</name>
    <name evidence="7" type="ORF">N1851_010414</name>
</gene>
<evidence type="ECO:0000256" key="1">
    <source>
        <dbReference type="ARBA" id="ARBA00022723"/>
    </source>
</evidence>
<name>A0AA47P691_MERPO</name>
<reference evidence="7" key="1">
    <citation type="journal article" date="2023" name="Front. Mar. Sci.">
        <title>A new Merluccius polli reference genome to investigate the effects of global change in West African waters.</title>
        <authorList>
            <person name="Mateo J.L."/>
            <person name="Blanco-Fernandez C."/>
            <person name="Garcia-Vazquez E."/>
            <person name="Machado-Schiaffino G."/>
        </authorList>
    </citation>
    <scope>NUCLEOTIDE SEQUENCE</scope>
    <source>
        <strain evidence="7">C29</strain>
        <tissue evidence="7">Fin</tissue>
    </source>
</reference>
<dbReference type="GO" id="GO:0005509">
    <property type="term" value="F:calcium ion binding"/>
    <property type="evidence" value="ECO:0007669"/>
    <property type="project" value="InterPro"/>
</dbReference>
<dbReference type="InterPro" id="IPR011992">
    <property type="entry name" value="EF-hand-dom_pair"/>
</dbReference>
<comment type="similarity">
    <text evidence="5">Belongs to the calcineurin regulatory subunit family.</text>
</comment>
<dbReference type="SMART" id="SM00054">
    <property type="entry name" value="EFh"/>
    <property type="match status" value="4"/>
</dbReference>
<dbReference type="Proteomes" id="UP001174136">
    <property type="component" value="Unassembled WGS sequence"/>
</dbReference>
<dbReference type="Gene3D" id="1.10.238.10">
    <property type="entry name" value="EF-hand"/>
    <property type="match status" value="1"/>
</dbReference>
<dbReference type="FunFam" id="1.10.238.10:FF:000047">
    <property type="entry name" value="Calcineurin subunit B type 1"/>
    <property type="match status" value="1"/>
</dbReference>
<dbReference type="Pfam" id="PF13499">
    <property type="entry name" value="EF-hand_7"/>
    <property type="match status" value="2"/>
</dbReference>
<evidence type="ECO:0000256" key="4">
    <source>
        <dbReference type="ARBA" id="ARBA00023754"/>
    </source>
</evidence>
<comment type="caution">
    <text evidence="7">The sequence shown here is derived from an EMBL/GenBank/DDBJ whole genome shotgun (WGS) entry which is preliminary data.</text>
</comment>
<keyword evidence="2" id="KW-0677">Repeat</keyword>
<dbReference type="EMBL" id="JAOPHQ010001881">
    <property type="protein sequence ID" value="KAK0149073.1"/>
    <property type="molecule type" value="Genomic_DNA"/>
</dbReference>
<feature type="domain" description="EF-hand" evidence="6">
    <location>
        <begin position="113"/>
        <end position="148"/>
    </location>
</feature>
<evidence type="ECO:0000259" key="6">
    <source>
        <dbReference type="PROSITE" id="PS50222"/>
    </source>
</evidence>
<evidence type="ECO:0000256" key="3">
    <source>
        <dbReference type="ARBA" id="ARBA00022837"/>
    </source>
</evidence>
<feature type="domain" description="EF-hand" evidence="6">
    <location>
        <begin position="154"/>
        <end position="189"/>
    </location>
</feature>
<dbReference type="InterPro" id="IPR018247">
    <property type="entry name" value="EF_Hand_1_Ca_BS"/>
</dbReference>
<keyword evidence="3" id="KW-0106">Calcium</keyword>
<evidence type="ECO:0000313" key="7">
    <source>
        <dbReference type="EMBL" id="KAK0149073.1"/>
    </source>
</evidence>
<dbReference type="PANTHER" id="PTHR45942">
    <property type="entry name" value="PROTEIN PHOSPATASE 3 REGULATORY SUBUNIT B ALPHA ISOFORM TYPE 1"/>
    <property type="match status" value="1"/>
</dbReference>
<proteinExistence type="inferred from homology"/>
<dbReference type="PROSITE" id="PS00018">
    <property type="entry name" value="EF_HAND_1"/>
    <property type="match status" value="3"/>
</dbReference>
<keyword evidence="8" id="KW-1185">Reference proteome</keyword>
<dbReference type="SUPFAM" id="SSF47473">
    <property type="entry name" value="EF-hand"/>
    <property type="match status" value="1"/>
</dbReference>
<protein>
    <submittedName>
        <fullName evidence="7">Calcineurin subunit B type 1</fullName>
    </submittedName>
</protein>
<accession>A0AA47P691</accession>
<comment type="function">
    <text evidence="4">Regulatory subunit of calcineurin, a calcium-dependent, calmodulin stimulated protein phosphatase. Confers calcium sensitivity.</text>
</comment>
<evidence type="ECO:0000313" key="8">
    <source>
        <dbReference type="Proteomes" id="UP001174136"/>
    </source>
</evidence>
<organism evidence="7 8">
    <name type="scientific">Merluccius polli</name>
    <name type="common">Benguela hake</name>
    <name type="synonym">Merluccius cadenati</name>
    <dbReference type="NCBI Taxonomy" id="89951"/>
    <lineage>
        <taxon>Eukaryota</taxon>
        <taxon>Metazoa</taxon>
        <taxon>Chordata</taxon>
        <taxon>Craniata</taxon>
        <taxon>Vertebrata</taxon>
        <taxon>Euteleostomi</taxon>
        <taxon>Actinopterygii</taxon>
        <taxon>Neopterygii</taxon>
        <taxon>Teleostei</taxon>
        <taxon>Neoteleostei</taxon>
        <taxon>Acanthomorphata</taxon>
        <taxon>Zeiogadaria</taxon>
        <taxon>Gadariae</taxon>
        <taxon>Gadiformes</taxon>
        <taxon>Gadoidei</taxon>
        <taxon>Merlucciidae</taxon>
        <taxon>Merluccius</taxon>
    </lineage>
</organism>
<feature type="domain" description="EF-hand" evidence="6">
    <location>
        <begin position="76"/>
        <end position="111"/>
    </location>
</feature>
<evidence type="ECO:0000256" key="2">
    <source>
        <dbReference type="ARBA" id="ARBA00022737"/>
    </source>
</evidence>
<sequence>MGFELRTFRHILKDGITSLLKASIFLKWNLHWRVLTDKMAVDPDEIKRLGKRFKKLDLDNSGSLSVDEFMSLPELQQNPLVQRVIEIFDTDGNGEVDFKEFIEGVSQFSVKGDKEQKLRFAFRIYDMDKDGYISNGELFQVLKMMVGSNLKDTQLQQIVDKTIINADKDGDGRISFREFCSVSHHTHNYTIPLIIQPTFTITTPTTPSPHQLQRRHGNYTITTPTTLLPHSLTVATTPSLHSPSPRQLHCCHIHSPWQLHRRYIHYHHANYTVATFTHRGNYTIATFTITTATAPSPHNHHHGNYSVVGGLDIHKKMVVDV</sequence>
<keyword evidence="1" id="KW-0479">Metal-binding</keyword>
<evidence type="ECO:0000256" key="5">
    <source>
        <dbReference type="ARBA" id="ARBA00023774"/>
    </source>
</evidence>
<dbReference type="PROSITE" id="PS50222">
    <property type="entry name" value="EF_HAND_2"/>
    <property type="match status" value="3"/>
</dbReference>
<dbReference type="InterPro" id="IPR002048">
    <property type="entry name" value="EF_hand_dom"/>
</dbReference>
<dbReference type="AlphaFoldDB" id="A0AA47P691"/>